<dbReference type="Pfam" id="PF00656">
    <property type="entry name" value="Peptidase_C14"/>
    <property type="match status" value="1"/>
</dbReference>
<dbReference type="GO" id="GO:0005737">
    <property type="term" value="C:cytoplasm"/>
    <property type="evidence" value="ECO:0007669"/>
    <property type="project" value="TreeGrafter"/>
</dbReference>
<dbReference type="EMBL" id="JAACJM010000030">
    <property type="protein sequence ID" value="KAF5364967.1"/>
    <property type="molecule type" value="Genomic_DNA"/>
</dbReference>
<evidence type="ECO:0000256" key="2">
    <source>
        <dbReference type="SAM" id="MobiDB-lite"/>
    </source>
</evidence>
<dbReference type="Proteomes" id="UP000559256">
    <property type="component" value="Unassembled WGS sequence"/>
</dbReference>
<keyword evidence="5" id="KW-1185">Reference proteome</keyword>
<accession>A0A8H5GHA9</accession>
<comment type="caution">
    <text evidence="4">The sequence shown here is derived from an EMBL/GenBank/DDBJ whole genome shotgun (WGS) entry which is preliminary data.</text>
</comment>
<feature type="compositionally biased region" description="Polar residues" evidence="2">
    <location>
        <begin position="309"/>
        <end position="321"/>
    </location>
</feature>
<dbReference type="Gene3D" id="3.40.50.12660">
    <property type="match status" value="1"/>
</dbReference>
<feature type="compositionally biased region" description="Low complexity" evidence="2">
    <location>
        <begin position="809"/>
        <end position="847"/>
    </location>
</feature>
<feature type="compositionally biased region" description="Basic residues" evidence="2">
    <location>
        <begin position="947"/>
        <end position="960"/>
    </location>
</feature>
<feature type="compositionally biased region" description="Low complexity" evidence="2">
    <location>
        <begin position="322"/>
        <end position="336"/>
    </location>
</feature>
<evidence type="ECO:0000256" key="1">
    <source>
        <dbReference type="ARBA" id="ARBA00009005"/>
    </source>
</evidence>
<gene>
    <name evidence="4" type="ORF">D9758_008155</name>
</gene>
<dbReference type="GO" id="GO:0006508">
    <property type="term" value="P:proteolysis"/>
    <property type="evidence" value="ECO:0007669"/>
    <property type="project" value="InterPro"/>
</dbReference>
<evidence type="ECO:0000259" key="3">
    <source>
        <dbReference type="Pfam" id="PF00656"/>
    </source>
</evidence>
<feature type="domain" description="Peptidase C14 caspase" evidence="3">
    <location>
        <begin position="581"/>
        <end position="821"/>
    </location>
</feature>
<dbReference type="InterPro" id="IPR050452">
    <property type="entry name" value="Metacaspase"/>
</dbReference>
<comment type="similarity">
    <text evidence="1">Belongs to the peptidase C14B family.</text>
</comment>
<sequence length="1171" mass="128654">MGRPPTLQELYSGTLYSKGHGCALLKPERPQIGTQPIVRDVYVGDVGLVDHKNGLFIPLFNIFESHIQTYRGVPAGFASLEFHEDLLVTATGYFKPGTRIMSKNGQETMVDLSGSVLNPGLPMAPGMSVHFQFVRGKGSLLLLPNGATRVDYRGLECIRAHAMENADAWYEYAEQLGETVPDGSLYVITGFDRAKCYKNAAFLASSTELAVSVTLSCPILSNNSFGELSVTSRPLSRVLHDWKGMGSSEEENLYVFLRGFKIMTRRRRSWRRKFGTELMSLTDNGKLKDLLYQGEASRSLPSLFASPGPASSPQHGSISPKNANSTTSSSESNNMSPDQDYFRSWSPVHSTTQRSSVSTNTDDTGLISHSSTEGISFLGSDEEFESDVSEFEHPSDIINKYILEKCNASVAITHDSEWSSVLEEVYDELPEKATLISLMLTKFPSKFKGGKGRAGGAVCLGQANEDGVHDTQPQQSCDAVPLPNIPHSEPVSNSTTSLNDGHVRGYPQASEQQQEAIRVTRSSEIVRYGLKVAGLGTEVTSSVKLDMDTGRSYAKDDGQLARSASIRISDLAHVDAKPKSKKRALLVGISYNKGLKGPHKDVIAMRSLLIEKYDYLPDDIVVLVDDRKEKSLQPTKANLFRELEKLIDDAKRGDHFFFHYAGHVVQGQEDPNSPEEDRREEYIVPCDAREPIALQDCIQDDTLKELLVKRLPVGAHLVAVFDSCHSQSLLDLEHFRSNRVYVPWISKGRRKSDSMWNDVQRKQAILRTRTIHQTKRLTEGKVKSRRTSVDQVQLNITANINPKVKPVNATTDTSASSSSTIGSSDSTSTPPSLTSSISYTSQSSQSSARPYMSPMTPVLLMTQTPRKPGSVPLTPIITGSRSSLGQGQIPTVPNPPTTLSRAATVTFSNTPLQKLNQRASRGGSFDTILGLVRRSSRSPSPTPSPNQRRKSMMTATKKRQSLSTLDSLYTPFTPCFKEDPLPEHPDPEGIEPEPRIVESPVQGYCSGDCRKMLGKAIEERNGAGAGAGAGCGHGHGHSAHGHECEGSGSQDEGMGEVISLLSCRDNQLAWEDADGTSMTQVLVKQLRKQTHPSMKDLMANISHELHKAAVVMHSSTKTYKKSMVIWRKKNQQPIPRGSTSDTSGLEMSDFQDPQLSTSSRKPFNMERPWNM</sequence>
<organism evidence="4 5">
    <name type="scientific">Tetrapyrgos nigripes</name>
    <dbReference type="NCBI Taxonomy" id="182062"/>
    <lineage>
        <taxon>Eukaryota</taxon>
        <taxon>Fungi</taxon>
        <taxon>Dikarya</taxon>
        <taxon>Basidiomycota</taxon>
        <taxon>Agaricomycotina</taxon>
        <taxon>Agaricomycetes</taxon>
        <taxon>Agaricomycetidae</taxon>
        <taxon>Agaricales</taxon>
        <taxon>Marasmiineae</taxon>
        <taxon>Marasmiaceae</taxon>
        <taxon>Tetrapyrgos</taxon>
    </lineage>
</organism>
<dbReference type="AlphaFoldDB" id="A0A8H5GHA9"/>
<reference evidence="4 5" key="1">
    <citation type="journal article" date="2020" name="ISME J.">
        <title>Uncovering the hidden diversity of litter-decomposition mechanisms in mushroom-forming fungi.</title>
        <authorList>
            <person name="Floudas D."/>
            <person name="Bentzer J."/>
            <person name="Ahren D."/>
            <person name="Johansson T."/>
            <person name="Persson P."/>
            <person name="Tunlid A."/>
        </authorList>
    </citation>
    <scope>NUCLEOTIDE SEQUENCE [LARGE SCALE GENOMIC DNA]</scope>
    <source>
        <strain evidence="4 5">CBS 291.85</strain>
    </source>
</reference>
<dbReference type="GO" id="GO:0004197">
    <property type="term" value="F:cysteine-type endopeptidase activity"/>
    <property type="evidence" value="ECO:0007669"/>
    <property type="project" value="InterPro"/>
</dbReference>
<evidence type="ECO:0000313" key="5">
    <source>
        <dbReference type="Proteomes" id="UP000559256"/>
    </source>
</evidence>
<protein>
    <recommendedName>
        <fullName evidence="3">Peptidase C14 caspase domain-containing protein</fullName>
    </recommendedName>
</protein>
<feature type="region of interest" description="Disordered" evidence="2">
    <location>
        <begin position="302"/>
        <end position="345"/>
    </location>
</feature>
<dbReference type="PANTHER" id="PTHR48104:SF30">
    <property type="entry name" value="METACASPASE-1"/>
    <property type="match status" value="1"/>
</dbReference>
<evidence type="ECO:0000313" key="4">
    <source>
        <dbReference type="EMBL" id="KAF5364967.1"/>
    </source>
</evidence>
<dbReference type="PANTHER" id="PTHR48104">
    <property type="entry name" value="METACASPASE-4"/>
    <property type="match status" value="1"/>
</dbReference>
<name>A0A8H5GHA9_9AGAR</name>
<feature type="region of interest" description="Disordered" evidence="2">
    <location>
        <begin position="1126"/>
        <end position="1171"/>
    </location>
</feature>
<feature type="region of interest" description="Disordered" evidence="2">
    <location>
        <begin position="803"/>
        <end position="852"/>
    </location>
</feature>
<feature type="compositionally biased region" description="Polar residues" evidence="2">
    <location>
        <begin position="1131"/>
        <end position="1161"/>
    </location>
</feature>
<feature type="region of interest" description="Disordered" evidence="2">
    <location>
        <begin position="932"/>
        <end position="963"/>
    </location>
</feature>
<dbReference type="InterPro" id="IPR011600">
    <property type="entry name" value="Pept_C14_caspase"/>
</dbReference>
<dbReference type="OrthoDB" id="3223806at2759"/>
<proteinExistence type="inferred from homology"/>